<accession>A0A937XBS4</accession>
<sequence length="154" mass="17000">MKSVGSTGALLVFVAILVAFPGCYRPPGVLAFYVDAFIPDSGIQNDVRYVTCIVTGNAVSYDPGLSTSFGSDPINLDVAWRNTQGREYASKRLVFTHHDHKITDTITHAAPPYFVLDKKFYFTAKWKDHDGEHSWTSGVIDCRVTKGTPTLDPE</sequence>
<proteinExistence type="predicted"/>
<gene>
    <name evidence="1" type="ORF">FJY68_00530</name>
</gene>
<reference evidence="1" key="1">
    <citation type="submission" date="2019-03" db="EMBL/GenBank/DDBJ databases">
        <title>Lake Tanganyika Metagenome-Assembled Genomes (MAGs).</title>
        <authorList>
            <person name="Tran P."/>
        </authorList>
    </citation>
    <scope>NUCLEOTIDE SEQUENCE</scope>
    <source>
        <strain evidence="1">K_DeepCast_150m_m2_040</strain>
    </source>
</reference>
<evidence type="ECO:0000313" key="2">
    <source>
        <dbReference type="Proteomes" id="UP000779900"/>
    </source>
</evidence>
<dbReference type="AlphaFoldDB" id="A0A937XBS4"/>
<evidence type="ECO:0000313" key="1">
    <source>
        <dbReference type="EMBL" id="MBM3330317.1"/>
    </source>
</evidence>
<comment type="caution">
    <text evidence="1">The sequence shown here is derived from an EMBL/GenBank/DDBJ whole genome shotgun (WGS) entry which is preliminary data.</text>
</comment>
<organism evidence="1 2">
    <name type="scientific">candidate division WOR-3 bacterium</name>
    <dbReference type="NCBI Taxonomy" id="2052148"/>
    <lineage>
        <taxon>Bacteria</taxon>
        <taxon>Bacteria division WOR-3</taxon>
    </lineage>
</organism>
<name>A0A937XBS4_UNCW3</name>
<protein>
    <submittedName>
        <fullName evidence="1">Uncharacterized protein</fullName>
    </submittedName>
</protein>
<dbReference type="Proteomes" id="UP000779900">
    <property type="component" value="Unassembled WGS sequence"/>
</dbReference>
<dbReference type="EMBL" id="VGIR01000001">
    <property type="protein sequence ID" value="MBM3330317.1"/>
    <property type="molecule type" value="Genomic_DNA"/>
</dbReference>